<comment type="caution">
    <text evidence="3">The sequence shown here is derived from an EMBL/GenBank/DDBJ whole genome shotgun (WGS) entry which is preliminary data.</text>
</comment>
<proteinExistence type="predicted"/>
<gene>
    <name evidence="3" type="primary">AVEN_191533_1</name>
    <name evidence="3" type="ORF">CDAR_547761</name>
</gene>
<keyword evidence="2" id="KW-0472">Membrane</keyword>
<name>A0AAV4WE31_9ARAC</name>
<accession>A0AAV4WE31</accession>
<dbReference type="Proteomes" id="UP001054837">
    <property type="component" value="Unassembled WGS sequence"/>
</dbReference>
<evidence type="ECO:0000313" key="3">
    <source>
        <dbReference type="EMBL" id="GIY81111.1"/>
    </source>
</evidence>
<keyword evidence="4" id="KW-1185">Reference proteome</keyword>
<feature type="compositionally biased region" description="Acidic residues" evidence="1">
    <location>
        <begin position="53"/>
        <end position="63"/>
    </location>
</feature>
<evidence type="ECO:0000313" key="4">
    <source>
        <dbReference type="Proteomes" id="UP001054837"/>
    </source>
</evidence>
<organism evidence="3 4">
    <name type="scientific">Caerostris darwini</name>
    <dbReference type="NCBI Taxonomy" id="1538125"/>
    <lineage>
        <taxon>Eukaryota</taxon>
        <taxon>Metazoa</taxon>
        <taxon>Ecdysozoa</taxon>
        <taxon>Arthropoda</taxon>
        <taxon>Chelicerata</taxon>
        <taxon>Arachnida</taxon>
        <taxon>Araneae</taxon>
        <taxon>Araneomorphae</taxon>
        <taxon>Entelegynae</taxon>
        <taxon>Araneoidea</taxon>
        <taxon>Araneidae</taxon>
        <taxon>Caerostris</taxon>
    </lineage>
</organism>
<feature type="region of interest" description="Disordered" evidence="1">
    <location>
        <begin position="132"/>
        <end position="151"/>
    </location>
</feature>
<dbReference type="EMBL" id="BPLQ01014581">
    <property type="protein sequence ID" value="GIY81111.1"/>
    <property type="molecule type" value="Genomic_DNA"/>
</dbReference>
<keyword evidence="2" id="KW-0812">Transmembrane</keyword>
<feature type="transmembrane region" description="Helical" evidence="2">
    <location>
        <begin position="96"/>
        <end position="121"/>
    </location>
</feature>
<evidence type="ECO:0000256" key="2">
    <source>
        <dbReference type="SAM" id="Phobius"/>
    </source>
</evidence>
<keyword evidence="2" id="KW-1133">Transmembrane helix</keyword>
<reference evidence="3 4" key="1">
    <citation type="submission" date="2021-06" db="EMBL/GenBank/DDBJ databases">
        <title>Caerostris darwini draft genome.</title>
        <authorList>
            <person name="Kono N."/>
            <person name="Arakawa K."/>
        </authorList>
    </citation>
    <scope>NUCLEOTIDE SEQUENCE [LARGE SCALE GENOMIC DNA]</scope>
</reference>
<protein>
    <submittedName>
        <fullName evidence="3">Uncharacterized protein</fullName>
    </submittedName>
</protein>
<dbReference type="AlphaFoldDB" id="A0AAV4WE31"/>
<evidence type="ECO:0000256" key="1">
    <source>
        <dbReference type="SAM" id="MobiDB-lite"/>
    </source>
</evidence>
<sequence length="203" mass="22348">MFSETSKNPEYFNGSVTKGACVMWPSVCVRAVCDWLSFAESGLPQTTVKTDMQSDENSGEEGDANSTTLEGDQKVIGFLTEWVSAYNFIKENKEKFILYLTLSLSIALVAVLAILTTRFYLRRARRMREGAAAAAAKPPLPPDTAGGGGISPFGDECTDLDHFDSGVDVVRFAARSSLRRAQPIEEDDCSFPRAPVRNNYYYS</sequence>
<feature type="region of interest" description="Disordered" evidence="1">
    <location>
        <begin position="48"/>
        <end position="67"/>
    </location>
</feature>